<feature type="transmembrane region" description="Helical" evidence="1">
    <location>
        <begin position="6"/>
        <end position="25"/>
    </location>
</feature>
<evidence type="ECO:0000256" key="1">
    <source>
        <dbReference type="SAM" id="Phobius"/>
    </source>
</evidence>
<keyword evidence="1" id="KW-0472">Membrane</keyword>
<name>A0A7T9DJK7_9ARCH</name>
<organism evidence="2">
    <name type="scientific">Candidatus Iainarchaeum sp</name>
    <dbReference type="NCBI Taxonomy" id="3101447"/>
    <lineage>
        <taxon>Archaea</taxon>
        <taxon>Candidatus Iainarchaeota</taxon>
        <taxon>Candidatus Iainarchaeia</taxon>
        <taxon>Candidatus Iainarchaeales</taxon>
        <taxon>Candidatus Iainarchaeaceae</taxon>
        <taxon>Candidatus Iainarchaeum</taxon>
    </lineage>
</organism>
<evidence type="ECO:0000313" key="2">
    <source>
        <dbReference type="EMBL" id="QQR92430.1"/>
    </source>
</evidence>
<proteinExistence type="predicted"/>
<gene>
    <name evidence="2" type="ORF">IPJ89_04735</name>
</gene>
<protein>
    <submittedName>
        <fullName evidence="2">Uncharacterized protein</fullName>
    </submittedName>
</protein>
<reference evidence="2" key="1">
    <citation type="submission" date="2020-11" db="EMBL/GenBank/DDBJ databases">
        <title>Connecting structure to function with the recovery of over 1000 high-quality activated sludge metagenome-assembled genomes encoding full-length rRNA genes using long-read sequencing.</title>
        <authorList>
            <person name="Singleton C.M."/>
            <person name="Petriglieri F."/>
            <person name="Kristensen J.M."/>
            <person name="Kirkegaard R.H."/>
            <person name="Michaelsen T.Y."/>
            <person name="Andersen M.H."/>
            <person name="Karst S.M."/>
            <person name="Dueholm M.S."/>
            <person name="Nielsen P.H."/>
            <person name="Albertsen M."/>
        </authorList>
    </citation>
    <scope>NUCLEOTIDE SEQUENCE</scope>
    <source>
        <strain evidence="2">Fred_18-Q3-R57-64_BAT3C.431</strain>
    </source>
</reference>
<keyword evidence="1" id="KW-1133">Transmembrane helix</keyword>
<dbReference type="AlphaFoldDB" id="A0A7T9DJK7"/>
<keyword evidence="1" id="KW-0812">Transmembrane</keyword>
<dbReference type="Proteomes" id="UP000596004">
    <property type="component" value="Chromosome"/>
</dbReference>
<accession>A0A7T9DJK7</accession>
<sequence length="78" mass="8794">MFDVLGPGLIGPYFLLEFAVLMYVLTTLRPGFPYVRLISVGIGAFLVLSLADFLGPDWLHYLIENLWSFIGQRVGQVF</sequence>
<dbReference type="EMBL" id="CP064981">
    <property type="protein sequence ID" value="QQR92430.1"/>
    <property type="molecule type" value="Genomic_DNA"/>
</dbReference>
<feature type="transmembrane region" description="Helical" evidence="1">
    <location>
        <begin position="37"/>
        <end position="55"/>
    </location>
</feature>